<sequence>MRPPVPGGARQDGRGLGGPGYHIAELGTSDGYGAEDCWDRAETAEECYERGEEVRDQLTGRWGPSDHIGLQTVQLRTETEDIPEPWVHLSARVGDIHLWRTEGNGRWIALGVADRDEADEIRLLVVVTEIDPP</sequence>
<name>A0A4D4MKY0_STRAX</name>
<evidence type="ECO:0000256" key="1">
    <source>
        <dbReference type="SAM" id="MobiDB-lite"/>
    </source>
</evidence>
<reference evidence="2 3" key="1">
    <citation type="submission" date="2019-04" db="EMBL/GenBank/DDBJ databases">
        <title>Draft genome sequences of Streptomyces avermitilis ATCC 31267.</title>
        <authorList>
            <person name="Komaki H."/>
            <person name="Tamura T."/>
            <person name="Hosoyama A."/>
        </authorList>
    </citation>
    <scope>NUCLEOTIDE SEQUENCE [LARGE SCALE GENOMIC DNA]</scope>
    <source>
        <strain evidence="2 3">ATCC 31267</strain>
    </source>
</reference>
<dbReference type="STRING" id="33903.AQJ43_19385"/>
<accession>A0A4D4MKY0</accession>
<proteinExistence type="predicted"/>
<protein>
    <submittedName>
        <fullName evidence="2">Uncharacterized protein</fullName>
    </submittedName>
</protein>
<comment type="caution">
    <text evidence="2">The sequence shown here is derived from an EMBL/GenBank/DDBJ whole genome shotgun (WGS) entry which is preliminary data.</text>
</comment>
<dbReference type="EMBL" id="BJHY01000001">
    <property type="protein sequence ID" value="GDY72354.1"/>
    <property type="molecule type" value="Genomic_DNA"/>
</dbReference>
<feature type="region of interest" description="Disordered" evidence="1">
    <location>
        <begin position="1"/>
        <end position="22"/>
    </location>
</feature>
<dbReference type="Proteomes" id="UP000299211">
    <property type="component" value="Unassembled WGS sequence"/>
</dbReference>
<gene>
    <name evidence="2" type="ORF">SAV31267_018390</name>
</gene>
<evidence type="ECO:0000313" key="2">
    <source>
        <dbReference type="EMBL" id="GDY72354.1"/>
    </source>
</evidence>
<evidence type="ECO:0000313" key="3">
    <source>
        <dbReference type="Proteomes" id="UP000299211"/>
    </source>
</evidence>
<organism evidence="2 3">
    <name type="scientific">Streptomyces avermitilis</name>
    <dbReference type="NCBI Taxonomy" id="33903"/>
    <lineage>
        <taxon>Bacteria</taxon>
        <taxon>Bacillati</taxon>
        <taxon>Actinomycetota</taxon>
        <taxon>Actinomycetes</taxon>
        <taxon>Kitasatosporales</taxon>
        <taxon>Streptomycetaceae</taxon>
        <taxon>Streptomyces</taxon>
    </lineage>
</organism>
<dbReference type="AlphaFoldDB" id="A0A4D4MKY0"/>